<comment type="caution">
    <text evidence="1">The sequence shown here is derived from an EMBL/GenBank/DDBJ whole genome shotgun (WGS) entry which is preliminary data.</text>
</comment>
<reference evidence="1" key="1">
    <citation type="journal article" date="2020" name="Front. Microbiol.">
        <title>Gene regulatory networks of Penicillium echinulatum 2HH and Penicillium oxalicum 114-2 inferred by a computational biology approach.</title>
        <authorList>
            <person name="Lenz A.R."/>
            <person name="Galan-Vasquez E."/>
            <person name="Balbinot E."/>
            <person name="De Abreu F.P."/>
            <person name="De Oliveira N.S."/>
            <person name="Da Rosa L.O."/>
            <person name="De Avila E Silva S."/>
            <person name="Camassola M."/>
            <person name="Dillon A.J.P."/>
            <person name="Perez-Rueda E."/>
        </authorList>
    </citation>
    <scope>NUCLEOTIDE SEQUENCE</scope>
    <source>
        <strain evidence="1">S1M29</strain>
    </source>
</reference>
<name>A0A8J8WD71_9EURO</name>
<dbReference type="InterPro" id="IPR052999">
    <property type="entry name" value="PTS1_Protein"/>
</dbReference>
<organism evidence="1 2">
    <name type="scientific">Penicillium ucsense</name>
    <dbReference type="NCBI Taxonomy" id="2839758"/>
    <lineage>
        <taxon>Eukaryota</taxon>
        <taxon>Fungi</taxon>
        <taxon>Dikarya</taxon>
        <taxon>Ascomycota</taxon>
        <taxon>Pezizomycotina</taxon>
        <taxon>Eurotiomycetes</taxon>
        <taxon>Eurotiomycetidae</taxon>
        <taxon>Eurotiales</taxon>
        <taxon>Aspergillaceae</taxon>
        <taxon>Penicillium</taxon>
    </lineage>
</organism>
<proteinExistence type="predicted"/>
<dbReference type="InterPro" id="IPR029032">
    <property type="entry name" value="AhpD-like"/>
</dbReference>
<evidence type="ECO:0000313" key="1">
    <source>
        <dbReference type="EMBL" id="KAF7719775.1"/>
    </source>
</evidence>
<dbReference type="PANTHER" id="PTHR28180:SF5">
    <property type="entry name" value="DNA POLYMERASE ALPHA SUBUNIT B"/>
    <property type="match status" value="1"/>
</dbReference>
<evidence type="ECO:0008006" key="3">
    <source>
        <dbReference type="Google" id="ProtNLM"/>
    </source>
</evidence>
<accession>A0A8J8WD71</accession>
<keyword evidence="2" id="KW-1185">Reference proteome</keyword>
<gene>
    <name evidence="1" type="ORF">PECM_004558</name>
</gene>
<dbReference type="PANTHER" id="PTHR28180">
    <property type="entry name" value="CONSERVED MITOCHONDRIAL PROTEIN-RELATED"/>
    <property type="match status" value="1"/>
</dbReference>
<dbReference type="OrthoDB" id="5537330at2759"/>
<dbReference type="SUPFAM" id="SSF69118">
    <property type="entry name" value="AhpD-like"/>
    <property type="match status" value="1"/>
</dbReference>
<evidence type="ECO:0000313" key="2">
    <source>
        <dbReference type="Proteomes" id="UP000631181"/>
    </source>
</evidence>
<dbReference type="Gene3D" id="1.20.1290.10">
    <property type="entry name" value="AhpD-like"/>
    <property type="match status" value="1"/>
</dbReference>
<dbReference type="EMBL" id="WIWV01000003">
    <property type="protein sequence ID" value="KAF7719775.1"/>
    <property type="molecule type" value="Genomic_DNA"/>
</dbReference>
<protein>
    <recommendedName>
        <fullName evidence="3">Carboxymuconolactone decarboxylase-like domain-containing protein</fullName>
    </recommendedName>
</protein>
<dbReference type="AlphaFoldDB" id="A0A8J8WD71"/>
<sequence>MSTSESVAFDRAAVDPRWDKLFREIEMKFQKSNILQHKWYLATLGAIVPSSQPEMTSQLYLYLLSQPMYSTQQERRALTLRFHEGIFKTLALLGVPKPAEAIISISTLEPEDNIDLPVSRESWQSGPENHAQGMEWLEKVYAQNTPALLNMFKKHKDFANALCDISYGLYLSDRQILDDVDTELIALSAVMGQNLPRMTHWHMRGCLRVGISKDDVQMLCGCVHAVANLCGTELNRVREVQVLEEEV</sequence>
<dbReference type="Proteomes" id="UP000631181">
    <property type="component" value="Unassembled WGS sequence"/>
</dbReference>